<sequence>MNEALEHYYSDPVDQSMSGQGYLNVMNLQEAYSEFRPVRGDGDCFYRSFIFSYLEQVLDRQDTCEEDRVLDVIERVASRYAHLTWTSRFSVSRKAFEKLIKNVMKWKRQRDTSASSSSYCEDKLLEFFNSDTIMQPIFVFLRLVAAVWICSHSDYFEPLIADLGETYNLQDWCFQNVIPCGEWADHLAVMALATALEIPLRVKHLNGGPAQDIYTGQGVPAVHVILLLYSGN</sequence>
<keyword evidence="3" id="KW-1185">Reference proteome</keyword>
<dbReference type="GO" id="GO:0005634">
    <property type="term" value="C:nucleus"/>
    <property type="evidence" value="ECO:0007669"/>
    <property type="project" value="TreeGrafter"/>
</dbReference>
<dbReference type="AlphaFoldDB" id="A0A8R7Q068"/>
<dbReference type="Gene3D" id="1.20.1300.20">
    <property type="entry name" value="Peptidase C65 Otubain, subdomain 2"/>
    <property type="match status" value="1"/>
</dbReference>
<organism evidence="2 3">
    <name type="scientific">Triticum urartu</name>
    <name type="common">Red wild einkorn</name>
    <name type="synonym">Crithodium urartu</name>
    <dbReference type="NCBI Taxonomy" id="4572"/>
    <lineage>
        <taxon>Eukaryota</taxon>
        <taxon>Viridiplantae</taxon>
        <taxon>Streptophyta</taxon>
        <taxon>Embryophyta</taxon>
        <taxon>Tracheophyta</taxon>
        <taxon>Spermatophyta</taxon>
        <taxon>Magnoliopsida</taxon>
        <taxon>Liliopsida</taxon>
        <taxon>Poales</taxon>
        <taxon>Poaceae</taxon>
        <taxon>BOP clade</taxon>
        <taxon>Pooideae</taxon>
        <taxon>Triticodae</taxon>
        <taxon>Triticeae</taxon>
        <taxon>Triticinae</taxon>
        <taxon>Triticum</taxon>
    </lineage>
</organism>
<dbReference type="GO" id="GO:0071108">
    <property type="term" value="P:protein K48-linked deubiquitination"/>
    <property type="evidence" value="ECO:0007669"/>
    <property type="project" value="TreeGrafter"/>
</dbReference>
<dbReference type="PANTHER" id="PTHR12931:SF17">
    <property type="entry name" value="OS02G0521500 PROTEIN"/>
    <property type="match status" value="1"/>
</dbReference>
<dbReference type="InterPro" id="IPR003323">
    <property type="entry name" value="OTU_dom"/>
</dbReference>
<dbReference type="Proteomes" id="UP000015106">
    <property type="component" value="Chromosome 4"/>
</dbReference>
<evidence type="ECO:0000313" key="2">
    <source>
        <dbReference type="EnsemblPlants" id="TuG1812G0400000749.01.T01"/>
    </source>
</evidence>
<reference evidence="3" key="1">
    <citation type="journal article" date="2013" name="Nature">
        <title>Draft genome of the wheat A-genome progenitor Triticum urartu.</title>
        <authorList>
            <person name="Ling H.Q."/>
            <person name="Zhao S."/>
            <person name="Liu D."/>
            <person name="Wang J."/>
            <person name="Sun H."/>
            <person name="Zhang C."/>
            <person name="Fan H."/>
            <person name="Li D."/>
            <person name="Dong L."/>
            <person name="Tao Y."/>
            <person name="Gao C."/>
            <person name="Wu H."/>
            <person name="Li Y."/>
            <person name="Cui Y."/>
            <person name="Guo X."/>
            <person name="Zheng S."/>
            <person name="Wang B."/>
            <person name="Yu K."/>
            <person name="Liang Q."/>
            <person name="Yang W."/>
            <person name="Lou X."/>
            <person name="Chen J."/>
            <person name="Feng M."/>
            <person name="Jian J."/>
            <person name="Zhang X."/>
            <person name="Luo G."/>
            <person name="Jiang Y."/>
            <person name="Liu J."/>
            <person name="Wang Z."/>
            <person name="Sha Y."/>
            <person name="Zhang B."/>
            <person name="Wu H."/>
            <person name="Tang D."/>
            <person name="Shen Q."/>
            <person name="Xue P."/>
            <person name="Zou S."/>
            <person name="Wang X."/>
            <person name="Liu X."/>
            <person name="Wang F."/>
            <person name="Yang Y."/>
            <person name="An X."/>
            <person name="Dong Z."/>
            <person name="Zhang K."/>
            <person name="Zhang X."/>
            <person name="Luo M.C."/>
            <person name="Dvorak J."/>
            <person name="Tong Y."/>
            <person name="Wang J."/>
            <person name="Yang H."/>
            <person name="Li Z."/>
            <person name="Wang D."/>
            <person name="Zhang A."/>
            <person name="Wang J."/>
        </authorList>
    </citation>
    <scope>NUCLEOTIDE SEQUENCE</scope>
    <source>
        <strain evidence="3">cv. G1812</strain>
    </source>
</reference>
<dbReference type="GO" id="GO:0004843">
    <property type="term" value="F:cysteine-type deubiquitinase activity"/>
    <property type="evidence" value="ECO:0007669"/>
    <property type="project" value="TreeGrafter"/>
</dbReference>
<evidence type="ECO:0000259" key="1">
    <source>
        <dbReference type="PROSITE" id="PS50802"/>
    </source>
</evidence>
<accession>A0A8R7Q068</accession>
<feature type="domain" description="OTU" evidence="1">
    <location>
        <begin position="33"/>
        <end position="230"/>
    </location>
</feature>
<dbReference type="Pfam" id="PF10275">
    <property type="entry name" value="Peptidase_C65"/>
    <property type="match status" value="1"/>
</dbReference>
<evidence type="ECO:0000313" key="3">
    <source>
        <dbReference type="Proteomes" id="UP000015106"/>
    </source>
</evidence>
<dbReference type="GO" id="GO:0043130">
    <property type="term" value="F:ubiquitin binding"/>
    <property type="evidence" value="ECO:0007669"/>
    <property type="project" value="TreeGrafter"/>
</dbReference>
<dbReference type="EnsemblPlants" id="TuG1812G0400000749.01.T01">
    <property type="protein sequence ID" value="TuG1812G0400000749.01.T01"/>
    <property type="gene ID" value="TuG1812G0400000749.01"/>
</dbReference>
<dbReference type="PANTHER" id="PTHR12931">
    <property type="entry name" value="UBIQUITIN THIOLESTERASE PROTEIN OTUB"/>
    <property type="match status" value="1"/>
</dbReference>
<dbReference type="CDD" id="cd22749">
    <property type="entry name" value="Otubain_C65"/>
    <property type="match status" value="1"/>
</dbReference>
<name>A0A8R7Q068_TRIUA</name>
<dbReference type="PROSITE" id="PS50802">
    <property type="entry name" value="OTU"/>
    <property type="match status" value="1"/>
</dbReference>
<dbReference type="SUPFAM" id="SSF54001">
    <property type="entry name" value="Cysteine proteinases"/>
    <property type="match status" value="1"/>
</dbReference>
<dbReference type="Gramene" id="TuG1812G0400000749.01.T01">
    <property type="protein sequence ID" value="TuG1812G0400000749.01.T01"/>
    <property type="gene ID" value="TuG1812G0400000749.01"/>
</dbReference>
<protein>
    <recommendedName>
        <fullName evidence="1">OTU domain-containing protein</fullName>
    </recommendedName>
</protein>
<proteinExistence type="predicted"/>
<reference evidence="2" key="2">
    <citation type="submission" date="2018-03" db="EMBL/GenBank/DDBJ databases">
        <title>The Triticum urartu genome reveals the dynamic nature of wheat genome evolution.</title>
        <authorList>
            <person name="Ling H."/>
            <person name="Ma B."/>
            <person name="Shi X."/>
            <person name="Liu H."/>
            <person name="Dong L."/>
            <person name="Sun H."/>
            <person name="Cao Y."/>
            <person name="Gao Q."/>
            <person name="Zheng S."/>
            <person name="Li Y."/>
            <person name="Yu Y."/>
            <person name="Du H."/>
            <person name="Qi M."/>
            <person name="Li Y."/>
            <person name="Yu H."/>
            <person name="Cui Y."/>
            <person name="Wang N."/>
            <person name="Chen C."/>
            <person name="Wu H."/>
            <person name="Zhao Y."/>
            <person name="Zhang J."/>
            <person name="Li Y."/>
            <person name="Zhou W."/>
            <person name="Zhang B."/>
            <person name="Hu W."/>
            <person name="Eijk M."/>
            <person name="Tang J."/>
            <person name="Witsenboer H."/>
            <person name="Zhao S."/>
            <person name="Li Z."/>
            <person name="Zhang A."/>
            <person name="Wang D."/>
            <person name="Liang C."/>
        </authorList>
    </citation>
    <scope>NUCLEOTIDE SEQUENCE [LARGE SCALE GENOMIC DNA]</scope>
    <source>
        <strain evidence="2">cv. G1812</strain>
    </source>
</reference>
<dbReference type="InterPro" id="IPR042467">
    <property type="entry name" value="Peptidase_C65_otubain_sub2"/>
</dbReference>
<dbReference type="InterPro" id="IPR038765">
    <property type="entry name" value="Papain-like_cys_pep_sf"/>
</dbReference>
<dbReference type="InterPro" id="IPR019400">
    <property type="entry name" value="Peptidase_C65_otubain"/>
</dbReference>
<reference evidence="2" key="3">
    <citation type="submission" date="2022-06" db="UniProtKB">
        <authorList>
            <consortium name="EnsemblPlants"/>
        </authorList>
    </citation>
    <scope>IDENTIFICATION</scope>
</reference>